<evidence type="ECO:0000256" key="1">
    <source>
        <dbReference type="NCBIfam" id="TIGR02460"/>
    </source>
</evidence>
<dbReference type="Pfam" id="PF09488">
    <property type="entry name" value="Osmo_MPGsynth"/>
    <property type="match status" value="1"/>
</dbReference>
<dbReference type="Proteomes" id="UP000236248">
    <property type="component" value="Chromosome NCAV"/>
</dbReference>
<dbReference type="AlphaFoldDB" id="A0A2K5AS45"/>
<dbReference type="GO" id="GO:0005737">
    <property type="term" value="C:cytoplasm"/>
    <property type="evidence" value="ECO:0007669"/>
    <property type="project" value="InterPro"/>
</dbReference>
<dbReference type="NCBIfam" id="TIGR02460">
    <property type="entry name" value="osmo_MPGsynth"/>
    <property type="match status" value="1"/>
</dbReference>
<dbReference type="InterPro" id="IPR029044">
    <property type="entry name" value="Nucleotide-diphossugar_trans"/>
</dbReference>
<dbReference type="GO" id="GO:0050504">
    <property type="term" value="F:mannosyl-3-phosphoglycerate synthase activity"/>
    <property type="evidence" value="ECO:0007669"/>
    <property type="project" value="UniProtKB-UniRule"/>
</dbReference>
<protein>
    <recommendedName>
        <fullName evidence="1">Mannosyl-3-phosphoglycerate synthase</fullName>
        <ecNumber evidence="1">2.4.1.217</ecNumber>
    </recommendedName>
</protein>
<dbReference type="EMBL" id="LT981265">
    <property type="protein sequence ID" value="SPC34462.1"/>
    <property type="molecule type" value="Genomic_DNA"/>
</dbReference>
<dbReference type="GO" id="GO:0051479">
    <property type="term" value="P:mannosylglycerate biosynthetic process"/>
    <property type="evidence" value="ECO:0007669"/>
    <property type="project" value="InterPro"/>
</dbReference>
<keyword evidence="3" id="KW-1185">Reference proteome</keyword>
<dbReference type="SUPFAM" id="SSF53448">
    <property type="entry name" value="Nucleotide-diphospho-sugar transferases"/>
    <property type="match status" value="1"/>
</dbReference>
<evidence type="ECO:0000313" key="3">
    <source>
        <dbReference type="Proteomes" id="UP000236248"/>
    </source>
</evidence>
<reference evidence="3" key="1">
    <citation type="submission" date="2018-01" db="EMBL/GenBank/DDBJ databases">
        <authorList>
            <person name="Kerou L M."/>
        </authorList>
    </citation>
    <scope>NUCLEOTIDE SEQUENCE [LARGE SCALE GENOMIC DNA]</scope>
    <source>
        <strain evidence="3">SCU2</strain>
    </source>
</reference>
<organism evidence="2 3">
    <name type="scientific">Candidatus Nitrosocaldus cavascurensis</name>
    <dbReference type="NCBI Taxonomy" id="2058097"/>
    <lineage>
        <taxon>Archaea</taxon>
        <taxon>Nitrososphaerota</taxon>
        <taxon>Nitrososphaeria</taxon>
        <taxon>Candidatus Nitrosocaldales</taxon>
        <taxon>Candidatus Nitrosocaldaceae</taxon>
        <taxon>Candidatus Nitrosocaldus</taxon>
    </lineage>
</organism>
<evidence type="ECO:0000313" key="2">
    <source>
        <dbReference type="EMBL" id="SPC34462.1"/>
    </source>
</evidence>
<dbReference type="RefSeq" id="WP_103286886.1">
    <property type="nucleotide sequence ID" value="NZ_LT981265.1"/>
</dbReference>
<dbReference type="EC" id="2.4.1.217" evidence="1"/>
<dbReference type="KEGG" id="ncv:NCAV_1295"/>
<accession>A0A2K5AS45</accession>
<proteinExistence type="predicted"/>
<dbReference type="GeneID" id="41595297"/>
<keyword evidence="2" id="KW-0328">Glycosyltransferase</keyword>
<dbReference type="Gene3D" id="3.90.550.10">
    <property type="entry name" value="Spore Coat Polysaccharide Biosynthesis Protein SpsA, Chain A"/>
    <property type="match status" value="1"/>
</dbReference>
<dbReference type="InterPro" id="IPR012812">
    <property type="entry name" value="Osmo_MPG_synth"/>
</dbReference>
<sequence length="404" mass="46086">MKLDYARYSERFGALTINSVQHVHELDSGNAEYHRSRTVAQISERELYDMYNRLAVVVPVKNERLKLLEGVISGIPHDCLVIVVSNSSRNPVDRYKLERDTLKHHVLLTDRDVILVHQKDPELAHVFEALNYPYILDGMMVRDGKGEGMLIGLLIAKMMGKEYIGFIDSDNYMPGAVNEYVKIYAAGMLISESPYTMVRIAWRYKPKVAQGEIYFAKWGRISEYTNKYLNMLISSHTGFETDVVKTGNAGEHAMSMRLAELLDYSSGFAIEPYELVYMMEEFGGVLESRHAEAMYEGVNVLQIESRNPHLHEEKGSSHIREMLRDSLASIYFSKLCTPSLKKQILKDLRRAGAIRSKDDMQSPLLMPSIKDVDINEFARLIKVRCSTLQYFGSNISTQMEAITT</sequence>
<name>A0A2K5AS45_9ARCH</name>
<keyword evidence="2" id="KW-0808">Transferase</keyword>
<gene>
    <name evidence="2" type="primary">mngA</name>
    <name evidence="2" type="ORF">NCAV_1295</name>
</gene>